<evidence type="ECO:0000256" key="1">
    <source>
        <dbReference type="SAM" id="MobiDB-lite"/>
    </source>
</evidence>
<evidence type="ECO:0000313" key="2">
    <source>
        <dbReference type="EMBL" id="MPC93408.1"/>
    </source>
</evidence>
<protein>
    <submittedName>
        <fullName evidence="2">Uncharacterized protein</fullName>
    </submittedName>
</protein>
<sequence>MASECARSSRLTCPYSRLYRYLQCEDQGSHQDCLGVWDVLTAGGSHQPNPHTAHLFRGGGGIQLILCHTSSPSPIPSSTHIHFYQQSTLKKHYLYSPSLSHISNPSPSLSHTLSQTPNLLKTY</sequence>
<keyword evidence="3" id="KW-1185">Reference proteome</keyword>
<feature type="region of interest" description="Disordered" evidence="1">
    <location>
        <begin position="103"/>
        <end position="123"/>
    </location>
</feature>
<reference evidence="2 3" key="1">
    <citation type="submission" date="2019-05" db="EMBL/GenBank/DDBJ databases">
        <title>Another draft genome of Portunus trituberculatus and its Hox gene families provides insights of decapod evolution.</title>
        <authorList>
            <person name="Jeong J.-H."/>
            <person name="Song I."/>
            <person name="Kim S."/>
            <person name="Choi T."/>
            <person name="Kim D."/>
            <person name="Ryu S."/>
            <person name="Kim W."/>
        </authorList>
    </citation>
    <scope>NUCLEOTIDE SEQUENCE [LARGE SCALE GENOMIC DNA]</scope>
    <source>
        <tissue evidence="2">Muscle</tissue>
    </source>
</reference>
<proteinExistence type="predicted"/>
<gene>
    <name evidence="2" type="ORF">E2C01_088533</name>
</gene>
<comment type="caution">
    <text evidence="2">The sequence shown here is derived from an EMBL/GenBank/DDBJ whole genome shotgun (WGS) entry which is preliminary data.</text>
</comment>
<evidence type="ECO:0000313" key="3">
    <source>
        <dbReference type="Proteomes" id="UP000324222"/>
    </source>
</evidence>
<accession>A0A5B7JK53</accession>
<dbReference type="EMBL" id="VSRR010094798">
    <property type="protein sequence ID" value="MPC93408.1"/>
    <property type="molecule type" value="Genomic_DNA"/>
</dbReference>
<dbReference type="AlphaFoldDB" id="A0A5B7JK53"/>
<organism evidence="2 3">
    <name type="scientific">Portunus trituberculatus</name>
    <name type="common">Swimming crab</name>
    <name type="synonym">Neptunus trituberculatus</name>
    <dbReference type="NCBI Taxonomy" id="210409"/>
    <lineage>
        <taxon>Eukaryota</taxon>
        <taxon>Metazoa</taxon>
        <taxon>Ecdysozoa</taxon>
        <taxon>Arthropoda</taxon>
        <taxon>Crustacea</taxon>
        <taxon>Multicrustacea</taxon>
        <taxon>Malacostraca</taxon>
        <taxon>Eumalacostraca</taxon>
        <taxon>Eucarida</taxon>
        <taxon>Decapoda</taxon>
        <taxon>Pleocyemata</taxon>
        <taxon>Brachyura</taxon>
        <taxon>Eubrachyura</taxon>
        <taxon>Portunoidea</taxon>
        <taxon>Portunidae</taxon>
        <taxon>Portuninae</taxon>
        <taxon>Portunus</taxon>
    </lineage>
</organism>
<name>A0A5B7JK53_PORTR</name>
<dbReference type="Proteomes" id="UP000324222">
    <property type="component" value="Unassembled WGS sequence"/>
</dbReference>